<keyword evidence="2" id="KW-1185">Reference proteome</keyword>
<organism evidence="1 2">
    <name type="scientific">Ensifer oleiphilus</name>
    <dbReference type="NCBI Taxonomy" id="2742698"/>
    <lineage>
        <taxon>Bacteria</taxon>
        <taxon>Pseudomonadati</taxon>
        <taxon>Pseudomonadota</taxon>
        <taxon>Alphaproteobacteria</taxon>
        <taxon>Hyphomicrobiales</taxon>
        <taxon>Rhizobiaceae</taxon>
        <taxon>Sinorhizobium/Ensifer group</taxon>
        <taxon>Ensifer</taxon>
    </lineage>
</organism>
<gene>
    <name evidence="1" type="ORF">HT585_20715</name>
</gene>
<sequence length="309" mass="35404">MTKVLRGRKGHLFLDNDTNNVQLQTAGIPFMTHERFESIASSHKSADERAKARAGRYIHLIAPNKETGCRDYLPSPEIYEMHGKTPANLFMANTQWSASTYFNHNILCDHTCQYRHYDVDESHWSVTGALIYLEEAFCYFGWDEELEALKSIDRRIAVAPSQGDLASLVNLPPRRLPRVEVRNRQSVLHFHGDVANEGFIQHFTCCRGSGRALILHDSFLMEPLPFLTEIFSETLAVHCPDFLLDLEEQYRPDVVIKLQAERFFPYIPVERPSTDEWLCDVEKRKQADCSNSRAYITSIADPALRVAAE</sequence>
<accession>A0A7Y6Q915</accession>
<comment type="caution">
    <text evidence="1">The sequence shown here is derived from an EMBL/GenBank/DDBJ whole genome shotgun (WGS) entry which is preliminary data.</text>
</comment>
<reference evidence="1 2" key="1">
    <citation type="submission" date="2020-06" db="EMBL/GenBank/DDBJ databases">
        <authorList>
            <person name="Grouzdev D.S."/>
        </authorList>
    </citation>
    <scope>NUCLEOTIDE SEQUENCE [LARGE SCALE GENOMIC DNA]</scope>
    <source>
        <strain evidence="1 2">HO-A22</strain>
    </source>
</reference>
<dbReference type="RefSeq" id="WP_176354735.1">
    <property type="nucleotide sequence ID" value="NZ_JABWDU010000005.1"/>
</dbReference>
<dbReference type="EMBL" id="JABWDU010000005">
    <property type="protein sequence ID" value="NVD41302.1"/>
    <property type="molecule type" value="Genomic_DNA"/>
</dbReference>
<proteinExistence type="predicted"/>
<evidence type="ECO:0000313" key="2">
    <source>
        <dbReference type="Proteomes" id="UP000520198"/>
    </source>
</evidence>
<dbReference type="Proteomes" id="UP000520198">
    <property type="component" value="Unassembled WGS sequence"/>
</dbReference>
<protein>
    <submittedName>
        <fullName evidence="1">Uncharacterized protein</fullName>
    </submittedName>
</protein>
<evidence type="ECO:0000313" key="1">
    <source>
        <dbReference type="EMBL" id="NVD41302.1"/>
    </source>
</evidence>
<dbReference type="AlphaFoldDB" id="A0A7Y6Q915"/>
<name>A0A7Y6Q915_9HYPH</name>